<accession>A0A327NEU3</accession>
<reference evidence="2 3" key="1">
    <citation type="submission" date="2018-06" db="EMBL/GenBank/DDBJ databases">
        <title>Spirosoma sp. HMF3257 Genome sequencing and assembly.</title>
        <authorList>
            <person name="Kang H."/>
            <person name="Cha I."/>
            <person name="Kim H."/>
            <person name="Kang J."/>
            <person name="Joh K."/>
        </authorList>
    </citation>
    <scope>NUCLEOTIDE SEQUENCE [LARGE SCALE GENOMIC DNA]</scope>
    <source>
        <strain evidence="2 3">HMF3257</strain>
    </source>
</reference>
<dbReference type="RefSeq" id="WP_111340723.1">
    <property type="nucleotide sequence ID" value="NZ_QLII01000001.1"/>
</dbReference>
<dbReference type="InterPro" id="IPR008538">
    <property type="entry name" value="Uma2"/>
</dbReference>
<dbReference type="GO" id="GO:0004519">
    <property type="term" value="F:endonuclease activity"/>
    <property type="evidence" value="ECO:0007669"/>
    <property type="project" value="UniProtKB-KW"/>
</dbReference>
<keyword evidence="2" id="KW-0540">Nuclease</keyword>
<evidence type="ECO:0000313" key="2">
    <source>
        <dbReference type="EMBL" id="RAI73850.1"/>
    </source>
</evidence>
<feature type="domain" description="Putative restriction endonuclease" evidence="1">
    <location>
        <begin position="27"/>
        <end position="197"/>
    </location>
</feature>
<dbReference type="EMBL" id="QLII01000001">
    <property type="protein sequence ID" value="RAI73850.1"/>
    <property type="molecule type" value="Genomic_DNA"/>
</dbReference>
<comment type="caution">
    <text evidence="2">The sequence shown here is derived from an EMBL/GenBank/DDBJ whole genome shotgun (WGS) entry which is preliminary data.</text>
</comment>
<dbReference type="InterPro" id="IPR012296">
    <property type="entry name" value="Nuclease_put_TT1808"/>
</dbReference>
<dbReference type="OrthoDB" id="9799703at2"/>
<keyword evidence="2" id="KW-0255">Endonuclease</keyword>
<keyword evidence="3" id="KW-1185">Reference proteome</keyword>
<organism evidence="2 3">
    <name type="scientific">Spirosoma telluris</name>
    <dbReference type="NCBI Taxonomy" id="2183553"/>
    <lineage>
        <taxon>Bacteria</taxon>
        <taxon>Pseudomonadati</taxon>
        <taxon>Bacteroidota</taxon>
        <taxon>Cytophagia</taxon>
        <taxon>Cytophagales</taxon>
        <taxon>Cytophagaceae</taxon>
        <taxon>Spirosoma</taxon>
    </lineage>
</organism>
<dbReference type="Gene3D" id="3.90.1570.10">
    <property type="entry name" value="tt1808, chain A"/>
    <property type="match status" value="1"/>
</dbReference>
<dbReference type="PANTHER" id="PTHR34107">
    <property type="entry name" value="SLL0198 PROTEIN-RELATED"/>
    <property type="match status" value="1"/>
</dbReference>
<name>A0A327NEU3_9BACT</name>
<dbReference type="PANTHER" id="PTHR34107:SF1">
    <property type="entry name" value="SLL0198 PROTEIN"/>
    <property type="match status" value="1"/>
</dbReference>
<evidence type="ECO:0000313" key="3">
    <source>
        <dbReference type="Proteomes" id="UP000249016"/>
    </source>
</evidence>
<gene>
    <name evidence="2" type="ORF">HMF3257_04545</name>
</gene>
<evidence type="ECO:0000259" key="1">
    <source>
        <dbReference type="Pfam" id="PF05685"/>
    </source>
</evidence>
<dbReference type="CDD" id="cd06260">
    <property type="entry name" value="DUF820-like"/>
    <property type="match status" value="1"/>
</dbReference>
<proteinExistence type="predicted"/>
<dbReference type="Proteomes" id="UP000249016">
    <property type="component" value="Unassembled WGS sequence"/>
</dbReference>
<dbReference type="SUPFAM" id="SSF52980">
    <property type="entry name" value="Restriction endonuclease-like"/>
    <property type="match status" value="1"/>
</dbReference>
<keyword evidence="2" id="KW-0378">Hydrolase</keyword>
<sequence length="202" mass="22764">MTLSIANLPEEQRPTTVEFANYQMDDDAFYDFCRQNEHLKFERNSDGIIIAMPNTGGKTGIRNSVIIFKLYGWAESFGGLVFDSSTAFKLPNGATRSPDVAWLSDTRWNALTESQQEKFPPVAPEFVVELMSATDSLKNAKEKMQEYIANGVLLGWLINPTQEEVMIYRADGTISRHTNFDEPLTGEAILPGFAFNLRLLIR</sequence>
<protein>
    <submittedName>
        <fullName evidence="2">Uma2 family endonuclease</fullName>
    </submittedName>
</protein>
<dbReference type="AlphaFoldDB" id="A0A327NEU3"/>
<dbReference type="Pfam" id="PF05685">
    <property type="entry name" value="Uma2"/>
    <property type="match status" value="1"/>
</dbReference>
<dbReference type="InterPro" id="IPR011335">
    <property type="entry name" value="Restrct_endonuc-II-like"/>
</dbReference>